<dbReference type="InParanoid" id="A0A0D0AKY7"/>
<accession>A0A0D0AKY7</accession>
<dbReference type="InterPro" id="IPR012337">
    <property type="entry name" value="RNaseH-like_sf"/>
</dbReference>
<reference evidence="2" key="2">
    <citation type="submission" date="2015-01" db="EMBL/GenBank/DDBJ databases">
        <title>Evolutionary Origins and Diversification of the Mycorrhizal Mutualists.</title>
        <authorList>
            <consortium name="DOE Joint Genome Institute"/>
            <consortium name="Mycorrhizal Genomics Consortium"/>
            <person name="Kohler A."/>
            <person name="Kuo A."/>
            <person name="Nagy L.G."/>
            <person name="Floudas D."/>
            <person name="Copeland A."/>
            <person name="Barry K.W."/>
            <person name="Cichocki N."/>
            <person name="Veneault-Fourrey C."/>
            <person name="LaButti K."/>
            <person name="Lindquist E.A."/>
            <person name="Lipzen A."/>
            <person name="Lundell T."/>
            <person name="Morin E."/>
            <person name="Murat C."/>
            <person name="Riley R."/>
            <person name="Ohm R."/>
            <person name="Sun H."/>
            <person name="Tunlid A."/>
            <person name="Henrissat B."/>
            <person name="Grigoriev I.V."/>
            <person name="Hibbett D.S."/>
            <person name="Martin F."/>
        </authorList>
    </citation>
    <scope>NUCLEOTIDE SEQUENCE [LARGE SCALE GENOMIC DNA]</scope>
    <source>
        <strain evidence="2">UH-Slu-Lm8-n1</strain>
    </source>
</reference>
<reference evidence="1 2" key="1">
    <citation type="submission" date="2014-04" db="EMBL/GenBank/DDBJ databases">
        <authorList>
            <consortium name="DOE Joint Genome Institute"/>
            <person name="Kuo A."/>
            <person name="Ruytinx J."/>
            <person name="Rineau F."/>
            <person name="Colpaert J."/>
            <person name="Kohler A."/>
            <person name="Nagy L.G."/>
            <person name="Floudas D."/>
            <person name="Copeland A."/>
            <person name="Barry K.W."/>
            <person name="Cichocki N."/>
            <person name="Veneault-Fourrey C."/>
            <person name="LaButti K."/>
            <person name="Lindquist E.A."/>
            <person name="Lipzen A."/>
            <person name="Lundell T."/>
            <person name="Morin E."/>
            <person name="Murat C."/>
            <person name="Sun H."/>
            <person name="Tunlid A."/>
            <person name="Henrissat B."/>
            <person name="Grigoriev I.V."/>
            <person name="Hibbett D.S."/>
            <person name="Martin F."/>
            <person name="Nordberg H.P."/>
            <person name="Cantor M.N."/>
            <person name="Hua S.X."/>
        </authorList>
    </citation>
    <scope>NUCLEOTIDE SEQUENCE [LARGE SCALE GENOMIC DNA]</scope>
    <source>
        <strain evidence="1 2">UH-Slu-Lm8-n1</strain>
    </source>
</reference>
<evidence type="ECO:0000313" key="1">
    <source>
        <dbReference type="EMBL" id="KIK32543.1"/>
    </source>
</evidence>
<sequence length="191" mass="22420">MQELSTLLGQRGIDFDPVEHRIPCFLHVINICVKHIINKYPTANYSTVSDTWTIKDQVIEKVDYVQAVQTKPLERARTIVRLTRASNQRRDRFRDCILKGNEDGWFRDDKGDSIQLPVVELLLDEPTRWDSVYIMINRLRTLQQAVNAFFDAWPQRSISNKRLSDVDWQFLQDLEVILEVSTDVFKARDLI</sequence>
<dbReference type="Proteomes" id="UP000054485">
    <property type="component" value="Unassembled WGS sequence"/>
</dbReference>
<protein>
    <submittedName>
        <fullName evidence="1">Uncharacterized protein</fullName>
    </submittedName>
</protein>
<dbReference type="HOGENOM" id="CLU_119825_0_0_1"/>
<dbReference type="AlphaFoldDB" id="A0A0D0AKY7"/>
<evidence type="ECO:0000313" key="2">
    <source>
        <dbReference type="Proteomes" id="UP000054485"/>
    </source>
</evidence>
<dbReference type="EMBL" id="KN836198">
    <property type="protein sequence ID" value="KIK32543.1"/>
    <property type="molecule type" value="Genomic_DNA"/>
</dbReference>
<gene>
    <name evidence="1" type="ORF">CY34DRAFT_101246</name>
</gene>
<name>A0A0D0AKY7_9AGAM</name>
<dbReference type="SUPFAM" id="SSF53098">
    <property type="entry name" value="Ribonuclease H-like"/>
    <property type="match status" value="1"/>
</dbReference>
<proteinExistence type="predicted"/>
<keyword evidence="2" id="KW-1185">Reference proteome</keyword>
<dbReference type="OrthoDB" id="2790258at2759"/>
<organism evidence="1 2">
    <name type="scientific">Suillus luteus UH-Slu-Lm8-n1</name>
    <dbReference type="NCBI Taxonomy" id="930992"/>
    <lineage>
        <taxon>Eukaryota</taxon>
        <taxon>Fungi</taxon>
        <taxon>Dikarya</taxon>
        <taxon>Basidiomycota</taxon>
        <taxon>Agaricomycotina</taxon>
        <taxon>Agaricomycetes</taxon>
        <taxon>Agaricomycetidae</taxon>
        <taxon>Boletales</taxon>
        <taxon>Suillineae</taxon>
        <taxon>Suillaceae</taxon>
        <taxon>Suillus</taxon>
    </lineage>
</organism>